<comment type="similarity">
    <text evidence="1">Belongs to the paxM FAD-dependent monooxygenase family.</text>
</comment>
<evidence type="ECO:0000256" key="1">
    <source>
        <dbReference type="ARBA" id="ARBA00007992"/>
    </source>
</evidence>
<dbReference type="Pfam" id="PF01494">
    <property type="entry name" value="FAD_binding_3"/>
    <property type="match status" value="1"/>
</dbReference>
<evidence type="ECO:0000313" key="8">
    <source>
        <dbReference type="Proteomes" id="UP000054166"/>
    </source>
</evidence>
<dbReference type="InterPro" id="IPR050493">
    <property type="entry name" value="FAD-dep_Monooxygenase_BioMet"/>
</dbReference>
<dbReference type="PANTHER" id="PTHR13789">
    <property type="entry name" value="MONOOXYGENASE"/>
    <property type="match status" value="1"/>
</dbReference>
<evidence type="ECO:0000256" key="4">
    <source>
        <dbReference type="ARBA" id="ARBA00023002"/>
    </source>
</evidence>
<organism evidence="7 8">
    <name type="scientific">Piloderma croceum (strain F 1598)</name>
    <dbReference type="NCBI Taxonomy" id="765440"/>
    <lineage>
        <taxon>Eukaryota</taxon>
        <taxon>Fungi</taxon>
        <taxon>Dikarya</taxon>
        <taxon>Basidiomycota</taxon>
        <taxon>Agaricomycotina</taxon>
        <taxon>Agaricomycetes</taxon>
        <taxon>Agaricomycetidae</taxon>
        <taxon>Atheliales</taxon>
        <taxon>Atheliaceae</taxon>
        <taxon>Piloderma</taxon>
    </lineage>
</organism>
<dbReference type="InParanoid" id="A0A0C3GCS5"/>
<dbReference type="Gene3D" id="3.50.50.60">
    <property type="entry name" value="FAD/NAD(P)-binding domain"/>
    <property type="match status" value="1"/>
</dbReference>
<dbReference type="HOGENOM" id="CLU_009665_19_1_1"/>
<keyword evidence="4" id="KW-0560">Oxidoreductase</keyword>
<dbReference type="AlphaFoldDB" id="A0A0C3GCS5"/>
<name>A0A0C3GCS5_PILCF</name>
<protein>
    <recommendedName>
        <fullName evidence="6">FAD-binding domain-containing protein</fullName>
    </recommendedName>
</protein>
<dbReference type="GO" id="GO:0071949">
    <property type="term" value="F:FAD binding"/>
    <property type="evidence" value="ECO:0007669"/>
    <property type="project" value="InterPro"/>
</dbReference>
<reference evidence="7 8" key="1">
    <citation type="submission" date="2014-04" db="EMBL/GenBank/DDBJ databases">
        <authorList>
            <consortium name="DOE Joint Genome Institute"/>
            <person name="Kuo A."/>
            <person name="Tarkka M."/>
            <person name="Buscot F."/>
            <person name="Kohler A."/>
            <person name="Nagy L.G."/>
            <person name="Floudas D."/>
            <person name="Copeland A."/>
            <person name="Barry K.W."/>
            <person name="Cichocki N."/>
            <person name="Veneault-Fourrey C."/>
            <person name="LaButti K."/>
            <person name="Lindquist E.A."/>
            <person name="Lipzen A."/>
            <person name="Lundell T."/>
            <person name="Morin E."/>
            <person name="Murat C."/>
            <person name="Sun H."/>
            <person name="Tunlid A."/>
            <person name="Henrissat B."/>
            <person name="Grigoriev I.V."/>
            <person name="Hibbett D.S."/>
            <person name="Martin F."/>
            <person name="Nordberg H.P."/>
            <person name="Cantor M.N."/>
            <person name="Hua S.X."/>
        </authorList>
    </citation>
    <scope>NUCLEOTIDE SEQUENCE [LARGE SCALE GENOMIC DNA]</scope>
    <source>
        <strain evidence="7 8">F 1598</strain>
    </source>
</reference>
<keyword evidence="3" id="KW-0274">FAD</keyword>
<dbReference type="PANTHER" id="PTHR13789:SF236">
    <property type="entry name" value="MONOOXYGENASE, PUTATIVE (AFU_ORTHOLOGUE AFUA_6G12060)-RELATED"/>
    <property type="match status" value="1"/>
</dbReference>
<gene>
    <name evidence="7" type="ORF">PILCRDRAFT_256917</name>
</gene>
<dbReference type="InterPro" id="IPR036188">
    <property type="entry name" value="FAD/NAD-bd_sf"/>
</dbReference>
<evidence type="ECO:0000256" key="2">
    <source>
        <dbReference type="ARBA" id="ARBA00022630"/>
    </source>
</evidence>
<dbReference type="EMBL" id="KN832977">
    <property type="protein sequence ID" value="KIM88446.1"/>
    <property type="molecule type" value="Genomic_DNA"/>
</dbReference>
<proteinExistence type="inferred from homology"/>
<dbReference type="Proteomes" id="UP000054166">
    <property type="component" value="Unassembled WGS sequence"/>
</dbReference>
<evidence type="ECO:0000313" key="7">
    <source>
        <dbReference type="EMBL" id="KIM88446.1"/>
    </source>
</evidence>
<evidence type="ECO:0000256" key="5">
    <source>
        <dbReference type="ARBA" id="ARBA00023033"/>
    </source>
</evidence>
<evidence type="ECO:0000259" key="6">
    <source>
        <dbReference type="Pfam" id="PF01494"/>
    </source>
</evidence>
<dbReference type="SUPFAM" id="SSF51905">
    <property type="entry name" value="FAD/NAD(P)-binding domain"/>
    <property type="match status" value="1"/>
</dbReference>
<keyword evidence="8" id="KW-1185">Reference proteome</keyword>
<dbReference type="STRING" id="765440.A0A0C3GCS5"/>
<keyword evidence="5" id="KW-0503">Monooxygenase</keyword>
<feature type="domain" description="FAD-binding" evidence="6">
    <location>
        <begin position="24"/>
        <end position="186"/>
    </location>
</feature>
<keyword evidence="2" id="KW-0285">Flavoprotein</keyword>
<evidence type="ECO:0000256" key="3">
    <source>
        <dbReference type="ARBA" id="ARBA00022827"/>
    </source>
</evidence>
<dbReference type="OrthoDB" id="9993796at2759"/>
<dbReference type="GO" id="GO:0004497">
    <property type="term" value="F:monooxygenase activity"/>
    <property type="evidence" value="ECO:0007669"/>
    <property type="project" value="UniProtKB-KW"/>
</dbReference>
<dbReference type="PRINTS" id="PR00420">
    <property type="entry name" value="RNGMNOXGNASE"/>
</dbReference>
<dbReference type="SUPFAM" id="SSF54373">
    <property type="entry name" value="FAD-linked reductases, C-terminal domain"/>
    <property type="match status" value="1"/>
</dbReference>
<sequence length="434" mass="48124">MNGHSDVEGIGLGLVAPPSSTGIKVIVVGSGFAGLACAIECKRKGHDVLVLEKFSELKVLGDVISLGPNAGRFIERWGLHDKLWPICAHAPFLNLHNHLGEIIQVQPLPAHEYGSQSYNGHRGEMHRILFQHAESIGVDIRLGQNITEYWETDQDGLAGVITNGECICGDVVIGADGVRSKARELILGFNDKHRSSGYAIYRAWFKAQENGVDKDPLIEFLTTGNDVLYGWIGKDIHLLASSFQNSTAISWLMTHKDDADINESWSFPGKMEDVLALVEGWDPRCAALLSKAPWCIDWKLVYRDPLPTWISEGARMAVMGDAAHPFLPMQGASQAIEDGVVLAVTLQLAGKAKVPLALRAWETIRYQRVRKAQIMGETTRDKWHRANPGDRGECIDIPRPEWLLSFDAEAHAYQVYNNVEKQIKEHGYKHPTCP</sequence>
<accession>A0A0C3GCS5</accession>
<dbReference type="InterPro" id="IPR002938">
    <property type="entry name" value="FAD-bd"/>
</dbReference>
<reference evidence="8" key="2">
    <citation type="submission" date="2015-01" db="EMBL/GenBank/DDBJ databases">
        <title>Evolutionary Origins and Diversification of the Mycorrhizal Mutualists.</title>
        <authorList>
            <consortium name="DOE Joint Genome Institute"/>
            <consortium name="Mycorrhizal Genomics Consortium"/>
            <person name="Kohler A."/>
            <person name="Kuo A."/>
            <person name="Nagy L.G."/>
            <person name="Floudas D."/>
            <person name="Copeland A."/>
            <person name="Barry K.W."/>
            <person name="Cichocki N."/>
            <person name="Veneault-Fourrey C."/>
            <person name="LaButti K."/>
            <person name="Lindquist E.A."/>
            <person name="Lipzen A."/>
            <person name="Lundell T."/>
            <person name="Morin E."/>
            <person name="Murat C."/>
            <person name="Riley R."/>
            <person name="Ohm R."/>
            <person name="Sun H."/>
            <person name="Tunlid A."/>
            <person name="Henrissat B."/>
            <person name="Grigoriev I.V."/>
            <person name="Hibbett D.S."/>
            <person name="Martin F."/>
        </authorList>
    </citation>
    <scope>NUCLEOTIDE SEQUENCE [LARGE SCALE GENOMIC DNA]</scope>
    <source>
        <strain evidence="8">F 1598</strain>
    </source>
</reference>